<proteinExistence type="predicted"/>
<evidence type="ECO:0000256" key="1">
    <source>
        <dbReference type="SAM" id="MobiDB-lite"/>
    </source>
</evidence>
<protein>
    <submittedName>
        <fullName evidence="3">Uncharacterized protein</fullName>
    </submittedName>
</protein>
<feature type="compositionally biased region" description="Polar residues" evidence="1">
    <location>
        <begin position="849"/>
        <end position="869"/>
    </location>
</feature>
<reference evidence="4" key="1">
    <citation type="journal article" date="2019" name="Int. J. Syst. Evol. Microbiol.">
        <title>The Global Catalogue of Microorganisms (GCM) 10K type strain sequencing project: providing services to taxonomists for standard genome sequencing and annotation.</title>
        <authorList>
            <consortium name="The Broad Institute Genomics Platform"/>
            <consortium name="The Broad Institute Genome Sequencing Center for Infectious Disease"/>
            <person name="Wu L."/>
            <person name="Ma J."/>
        </authorList>
    </citation>
    <scope>NUCLEOTIDE SEQUENCE [LARGE SCALE GENOMIC DNA]</scope>
    <source>
        <strain evidence="4">CGMCC 4.1467</strain>
    </source>
</reference>
<feature type="region of interest" description="Disordered" evidence="1">
    <location>
        <begin position="847"/>
        <end position="872"/>
    </location>
</feature>
<evidence type="ECO:0000256" key="2">
    <source>
        <dbReference type="SAM" id="Phobius"/>
    </source>
</evidence>
<name>A0ABW2LA08_9BACT</name>
<feature type="region of interest" description="Disordered" evidence="1">
    <location>
        <begin position="186"/>
        <end position="215"/>
    </location>
</feature>
<sequence length="1007" mass="111832">MRTELRKNRSEGFTLAAVLVVMAAMLLMAVGVLAVVGIERKTARSYVDSKRAEWVARAGMEDVRGILREQSANDDYLIVAQKGEERIENREPLELLYLARGEGGGDAVKYQLFPLYSAEQDSVTVEDFGDSFDALDLIGSEPANFEVRERSDDAWVSWIPVLDEDQRTVGRYAFWVEDLQGKLSGQLDLGDEPDEEDRRVEWPFPAPGVREDPDVSTPELAFRALDPKVVSDEDPSDLGKRLVKAQSVMHTPDSVLAAMDYEAPFERDDVTGRLVDEEARNVEESVDATVRPYGERPTVPYAKGISAKAAGQPKLNLNRLLNAERKASIEEWAEWVDEALPNFVDRKGGFPDDYLKTLAANIFDYADTDGDPSAELGVYRGLDSYPVVSEYAMRYRWEDFREIGDVKHFILTGAVYVELWNMSDQVAEGTVQVSYGSAYVTDIDLIAGIELGSAEVLEDASVVSPLLEKEDGAYWLPPVVLDPPLQPNEYRVIKAGEVEYRYPSEFVPSPIELREIPRGTSGYRMRWNGVEVDGSRGNIVRREMNLHYPTQSKPETKTRLRQRIEACIPGHSYSVDPNAAEFNYVNNMGDPRMSAYIGQSSDSSTPSKAMAPNKYGNFSPHRRTIRWSTVYGSDSSTKPKVYGRAMPSEWPDGGHNSAFGRVPTAIRVGGDEGDQRIDPDDPQWLSGLVDPLREEAPMRISNLGVFYSACEMGRAYDPLMWEPSYESRTDTLKLQGGLMPSGQGSWPSVEVEAASSADHGGGNTLRIGRAEHPKFKVPGEEDGADLLGGQHAAHLLDLFHVGIPKSSEKDEREGDFRMIDGQVNINTASVTAIRALVMGNLKQDPDLSRQVSKSHSTNDLMAPPTTNIELGTPARDRAGDLIAEAILRGRPFASAAELASIENEDGEKIFGNRELYEYKDMIEWSDSAAEELYARIYESSTFRSRNFRVWVVGQAIVPLPKGSSATPVVLAESRKVFNLFADPGERSKDGEINGEKYEPAVIHENDF</sequence>
<feature type="transmembrane region" description="Helical" evidence="2">
    <location>
        <begin position="12"/>
        <end position="38"/>
    </location>
</feature>
<dbReference type="RefSeq" id="WP_379713890.1">
    <property type="nucleotide sequence ID" value="NZ_JBHTBS010000008.1"/>
</dbReference>
<organism evidence="3 4">
    <name type="scientific">Haloferula chungangensis</name>
    <dbReference type="NCBI Taxonomy" id="1048331"/>
    <lineage>
        <taxon>Bacteria</taxon>
        <taxon>Pseudomonadati</taxon>
        <taxon>Verrucomicrobiota</taxon>
        <taxon>Verrucomicrobiia</taxon>
        <taxon>Verrucomicrobiales</taxon>
        <taxon>Verrucomicrobiaceae</taxon>
        <taxon>Haloferula</taxon>
    </lineage>
</organism>
<keyword evidence="2" id="KW-0812">Transmembrane</keyword>
<gene>
    <name evidence="3" type="ORF">ACFQY0_14985</name>
</gene>
<dbReference type="EMBL" id="JBHTBS010000008">
    <property type="protein sequence ID" value="MFC7338498.1"/>
    <property type="molecule type" value="Genomic_DNA"/>
</dbReference>
<dbReference type="Proteomes" id="UP001596472">
    <property type="component" value="Unassembled WGS sequence"/>
</dbReference>
<keyword evidence="2" id="KW-1133">Transmembrane helix</keyword>
<evidence type="ECO:0000313" key="4">
    <source>
        <dbReference type="Proteomes" id="UP001596472"/>
    </source>
</evidence>
<comment type="caution">
    <text evidence="3">The sequence shown here is derived from an EMBL/GenBank/DDBJ whole genome shotgun (WGS) entry which is preliminary data.</text>
</comment>
<keyword evidence="2" id="KW-0472">Membrane</keyword>
<evidence type="ECO:0000313" key="3">
    <source>
        <dbReference type="EMBL" id="MFC7338498.1"/>
    </source>
</evidence>
<keyword evidence="4" id="KW-1185">Reference proteome</keyword>
<accession>A0ABW2LA08</accession>